<sequence>MNTISMDAADRISQLPEHIIHHILFLLSTPEVVRLSVLSKAWHQVFTFFPISEFSSSSFLVENSDRSSEFATFVYNSLLRQCRQYRSIPKFQFSVTDRYFRTSFFTFQQPLQPHLAKHINLCIRLGTQMGVKELSIYFCVPDYYRLPEATLSVKELVVCRLAGCILDGTINWPSLRELSLKQVKICDQRIFDNLVFTCPFIEKFALVECAGLKYLHLSGLRKLKKVKVKRQSYPLMEKIEIDVDSLHTFSYSPFYFEKTHVDLTSCKTLEVFKFKGCTERFRKHLKNLNQIKRVTLCIFRYSSSGIERIVSKVSDPVLHITHLKLKTYIIEKKGHSLVDDLFSICRPDSLLLVSGRGTNDEFMKILCKKLVRRVEHKQYYCGGYHLNGWQHDLKGVQIELCGRNGYRKVVTCDAFLDSLRTLEPKETIRFEFEWSFNSLP</sequence>
<dbReference type="Pfam" id="PF00646">
    <property type="entry name" value="F-box"/>
    <property type="match status" value="1"/>
</dbReference>
<dbReference type="PANTHER" id="PTHR31639:SF42">
    <property type="entry name" value="OS02G0160200 PROTEIN"/>
    <property type="match status" value="1"/>
</dbReference>
<dbReference type="AlphaFoldDB" id="A0A8X7Y5A9"/>
<protein>
    <recommendedName>
        <fullName evidence="1">F-box domain-containing protein</fullName>
    </recommendedName>
</protein>
<name>A0A8X7Y5A9_POPTO</name>
<evidence type="ECO:0000259" key="1">
    <source>
        <dbReference type="PROSITE" id="PS50181"/>
    </source>
</evidence>
<evidence type="ECO:0000313" key="3">
    <source>
        <dbReference type="Proteomes" id="UP000886885"/>
    </source>
</evidence>
<keyword evidence="3" id="KW-1185">Reference proteome</keyword>
<dbReference type="Pfam" id="PF24758">
    <property type="entry name" value="LRR_At5g56370"/>
    <property type="match status" value="1"/>
</dbReference>
<evidence type="ECO:0000313" key="2">
    <source>
        <dbReference type="EMBL" id="KAG6742233.1"/>
    </source>
</evidence>
<organism evidence="2 3">
    <name type="scientific">Populus tomentosa</name>
    <name type="common">Chinese white poplar</name>
    <dbReference type="NCBI Taxonomy" id="118781"/>
    <lineage>
        <taxon>Eukaryota</taxon>
        <taxon>Viridiplantae</taxon>
        <taxon>Streptophyta</taxon>
        <taxon>Embryophyta</taxon>
        <taxon>Tracheophyta</taxon>
        <taxon>Spermatophyta</taxon>
        <taxon>Magnoliopsida</taxon>
        <taxon>eudicotyledons</taxon>
        <taxon>Gunneridae</taxon>
        <taxon>Pentapetalae</taxon>
        <taxon>rosids</taxon>
        <taxon>fabids</taxon>
        <taxon>Malpighiales</taxon>
        <taxon>Salicaceae</taxon>
        <taxon>Saliceae</taxon>
        <taxon>Populus</taxon>
    </lineage>
</organism>
<proteinExistence type="predicted"/>
<dbReference type="InterPro" id="IPR055411">
    <property type="entry name" value="LRR_FXL15/At3g58940/PEG3-like"/>
</dbReference>
<dbReference type="OrthoDB" id="1901752at2759"/>
<dbReference type="PROSITE" id="PS50181">
    <property type="entry name" value="FBOX"/>
    <property type="match status" value="1"/>
</dbReference>
<dbReference type="InterPro" id="IPR001810">
    <property type="entry name" value="F-box_dom"/>
</dbReference>
<comment type="caution">
    <text evidence="2">The sequence shown here is derived from an EMBL/GenBank/DDBJ whole genome shotgun (WGS) entry which is preliminary data.</text>
</comment>
<feature type="domain" description="F-box" evidence="1">
    <location>
        <begin position="9"/>
        <end position="45"/>
    </location>
</feature>
<dbReference type="SMART" id="SM00256">
    <property type="entry name" value="FBOX"/>
    <property type="match status" value="1"/>
</dbReference>
<accession>A0A8X7Y5A9</accession>
<reference evidence="2" key="1">
    <citation type="journal article" date="2020" name="bioRxiv">
        <title>Hybrid origin of Populus tomentosa Carr. identified through genome sequencing and phylogenomic analysis.</title>
        <authorList>
            <person name="An X."/>
            <person name="Gao K."/>
            <person name="Chen Z."/>
            <person name="Li J."/>
            <person name="Yang X."/>
            <person name="Yang X."/>
            <person name="Zhou J."/>
            <person name="Guo T."/>
            <person name="Zhao T."/>
            <person name="Huang S."/>
            <person name="Miao D."/>
            <person name="Khan W.U."/>
            <person name="Rao P."/>
            <person name="Ye M."/>
            <person name="Lei B."/>
            <person name="Liao W."/>
            <person name="Wang J."/>
            <person name="Ji L."/>
            <person name="Li Y."/>
            <person name="Guo B."/>
            <person name="Mustafa N.S."/>
            <person name="Li S."/>
            <person name="Yun Q."/>
            <person name="Keller S.R."/>
            <person name="Mao J."/>
            <person name="Zhang R."/>
            <person name="Strauss S.H."/>
        </authorList>
    </citation>
    <scope>NUCLEOTIDE SEQUENCE</scope>
    <source>
        <strain evidence="2">GM15</strain>
        <tissue evidence="2">Leaf</tissue>
    </source>
</reference>
<dbReference type="Proteomes" id="UP000886885">
    <property type="component" value="Chromosome 17D"/>
</dbReference>
<dbReference type="EMBL" id="JAAWWB010000034">
    <property type="protein sequence ID" value="KAG6742233.1"/>
    <property type="molecule type" value="Genomic_DNA"/>
</dbReference>
<dbReference type="PANTHER" id="PTHR31639">
    <property type="entry name" value="F-BOX PROTEIN-LIKE"/>
    <property type="match status" value="1"/>
</dbReference>
<gene>
    <name evidence="2" type="ORF">POTOM_055523</name>
</gene>